<protein>
    <submittedName>
        <fullName evidence="11">Uncharacterized protein LOC115806718</fullName>
    </submittedName>
</protein>
<dbReference type="SMART" id="SM00827">
    <property type="entry name" value="PKS_AT"/>
    <property type="match status" value="1"/>
</dbReference>
<dbReference type="InterPro" id="IPR020841">
    <property type="entry name" value="PKS_Beta-ketoAc_synthase_dom"/>
</dbReference>
<keyword evidence="10" id="KW-1185">Reference proteome</keyword>
<sequence>MMDFDDDIAVVGIGCNFPGGEGLENYWKVLVEGRNCTVEIPDERFDSTFWYDSDESKPGKTQVTKATLIEGFNEFDHKFFGITETEANYMDPQQKLLLHCTYRALEDAGMPMEKASGTRTGVYIGLMNRDYETLLNNSPSTITHYNGTGTAMSLAANRISYTFNLTGPSFAIDSACSSSLVALHLACQAIRQGDCEMAICGGVSCILEPRVFVALSKAKMISHEGTSKPFSNRADGYGRGEGCGIVILKPLQKALQDFDHVWGTISKTAVNQDGRTVTPITKPSRTQQEELLTRVYLTETERTNVQYIEAHGTGTAVGDPVEASSISRVIAKSRPPGSGPLYIGSVKANIGHTESAAGIAGLIKVLLMMKHETFVPTVFYSEESSSIDTEALNLKIPTEVEKWQRTASSRRVAGLNNFGFGGTNAHAIIKEYIQTPVSKLATLDSKRLFVLSAATNKSLGMCIADTYQKISTENPVDLKSLLYTSACRRTHIRHKYRKVFLTSSVSDLGTQLKSCLNKIFMPCKSDLRLVFVFCGNGVTYRGMCKKLLKEEPVFREKIREVESLFQNYTAISIVQRIANTYDSNDNSKPEVVQPLIFAIQVAIASLLNHWGIRPDAILGHSVGEVAAAHCSGLLSLEDAVKVIYYRSILQSQVTGGKMLVVGNAVVTDILKILPAYAGKVCLAALNSPLSCVLSGDGDAIDSVREQLNTSFKSKNLFLHVLDVPAAYHSHMMDPILGPVKDYIGCLSEHDMICELFSTVTGKIYCPGDFTTGDYWARNIRKLVAFEQAVKAAANNMKNVLFIEIGPRGALKRNIIETLGNDTTVLSSVQPDKDHATMLSVAAKLFELGVNVDWDKFYRGFEAPLAPFPRYQFECLNRKVYFEEVRRGNELLGQSSHPLISSNQHDNKVYKCNLSSCCISYIWEHKISGLVIAPGALYVELGLASVMASVIPKRPLSALQLSINFQSFFIIAENSPPLRVVLEPYEGKTTFQILSSTTVHASGTIDYNRGQVKVEEPSIVLDAVLKRCQLVLKREQVYTFLSQGGFEYGPIFRQLNDVNYGHEFKEAVTTVRIPDGLLKQLHEYCLHPVVLDYFLQMTCIAAFSTSTIRPGFPSSISSVVVSAPLREEMVMYLRITKETPDYFEVCGCFADLEGCVLIELKHVRITFVGGHWNIADSCFFYNELLPIISTFRVSSKPRALVFEDTLGVAKALKPYLHPESIFVSLTDLTNWSTMVPDLLLQCHESASDAISDLTEILFICGIQNIGKLKTETVLERLVESCELYRQVVMSLRKDMGSCTFRVITYRSSEMTVDYISPGLVLSGMTRACAAEISSISFQLIDLASVSNEDIEILVHVICSYQSNAYPEVIISKGRAHSVVITRTPIKNTDQLERCKNSLKPQCFTLQTADPYTMSRLSAVPSEVSTNSLDGKTVEIQLHKIGVHSSDYYPVSITDIKFGRTVYWNKHTNFNHKLLMFDFSGTVTAVGKDVRKLTVGDHIISCYPIAASTKVVIPEDVCYKSETAPFLKEVPCLSFVMLAWEILCRVLPRMKILRELHIFSSIPHSVLLRVLTLMAKKSGWCVHVETDSNVLFQNTHQCSVFVLLPPYNQSMVSRLGSSATAKHIIVVCDNKESFPFASNMLQHENENVCFHTIHISKVLQRAYLKSQRAEVHKWLSAMYLNVRSITIPSRIIQIRTPGETMVADSVEHSESYFTAKTISLIGLSDDGLKVNISDVSLLSKPKPLFIKNGVYIVSGGLSGLGLETVRYIAHKGGGGIVTLSRSGPSEEMQLEMNILQKRYEVTIFSLQCDVSASEQVVEAISTIGKHFPSYSIKGVFHSAAVLHDGLIETLDRSLFEKVLRPKVSGALNLHYATLNSKMDYFVCYSSISSFIGNTSQANYAAANSFLDTFCHYRRNLGLTGQAINWGPLNLGLLWNKQNFQRFLEAKGLMIMNVPEIHEALDHCLLANNPQQVVCKFNFINLKNHVLSQNTSLKVRLSALVERELENTNVTISATNLQSSAHEYVRSLLAEFSDMDIDELSDDVVLSAVGIDSMLAMTIQNRIFQDRGVNIPLVKLLDPECTISTLVVILKHTEECHRNIL</sequence>
<dbReference type="InterPro" id="IPR001227">
    <property type="entry name" value="Ac_transferase_dom_sf"/>
</dbReference>
<dbReference type="InterPro" id="IPR014043">
    <property type="entry name" value="Acyl_transferase_dom"/>
</dbReference>
<dbReference type="Gene3D" id="3.30.70.3290">
    <property type="match status" value="1"/>
</dbReference>
<dbReference type="SUPFAM" id="SSF55048">
    <property type="entry name" value="Probable ACP-binding domain of malonyl-CoA ACP transacylase"/>
    <property type="match status" value="1"/>
</dbReference>
<name>A0A6J2UTQ4_CHACN</name>
<feature type="domain" description="PKS/mFAS DH" evidence="9">
    <location>
        <begin position="888"/>
        <end position="1173"/>
    </location>
</feature>
<dbReference type="Gene3D" id="3.40.366.10">
    <property type="entry name" value="Malonyl-Coenzyme A Acyl Carrier Protein, domain 2"/>
    <property type="match status" value="1"/>
</dbReference>
<dbReference type="GeneID" id="115806718"/>
<dbReference type="PANTHER" id="PTHR45681:SF8">
    <property type="entry name" value="CARRIER DOMAIN-CONTAINING PROTEIN"/>
    <property type="match status" value="1"/>
</dbReference>
<dbReference type="PANTHER" id="PTHR45681">
    <property type="entry name" value="POLYKETIDE SYNTHASE 44-RELATED"/>
    <property type="match status" value="1"/>
</dbReference>
<dbReference type="InterPro" id="IPR020807">
    <property type="entry name" value="PKS_DH"/>
</dbReference>
<dbReference type="Pfam" id="PF14765">
    <property type="entry name" value="PS-DH"/>
    <property type="match status" value="1"/>
</dbReference>
<dbReference type="InterPro" id="IPR042104">
    <property type="entry name" value="PKS_dehydratase_sf"/>
</dbReference>
<feature type="active site" description="Proton acceptor; for dehydratase activity" evidence="6">
    <location>
        <position position="924"/>
    </location>
</feature>
<dbReference type="InterPro" id="IPR016035">
    <property type="entry name" value="Acyl_Trfase/lysoPLipase"/>
</dbReference>
<dbReference type="SUPFAM" id="SSF51735">
    <property type="entry name" value="NAD(P)-binding Rossmann-fold domains"/>
    <property type="match status" value="1"/>
</dbReference>
<dbReference type="InterPro" id="IPR014031">
    <property type="entry name" value="Ketoacyl_synth_C"/>
</dbReference>
<dbReference type="Gene3D" id="3.40.50.720">
    <property type="entry name" value="NAD(P)-binding Rossmann-like Domain"/>
    <property type="match status" value="1"/>
</dbReference>
<dbReference type="GO" id="GO:0004314">
    <property type="term" value="F:[acyl-carrier-protein] S-malonyltransferase activity"/>
    <property type="evidence" value="ECO:0007669"/>
    <property type="project" value="UniProtKB-EC"/>
</dbReference>
<evidence type="ECO:0000256" key="1">
    <source>
        <dbReference type="ARBA" id="ARBA00005194"/>
    </source>
</evidence>
<dbReference type="InterPro" id="IPR014030">
    <property type="entry name" value="Ketoacyl_synth_N"/>
</dbReference>
<feature type="region of interest" description="N-terminal hotdog fold" evidence="6">
    <location>
        <begin position="888"/>
        <end position="1011"/>
    </location>
</feature>
<dbReference type="PROSITE" id="PS50075">
    <property type="entry name" value="CARRIER"/>
    <property type="match status" value="1"/>
</dbReference>
<dbReference type="InterPro" id="IPR050444">
    <property type="entry name" value="Polyketide_Synthase"/>
</dbReference>
<evidence type="ECO:0000256" key="3">
    <source>
        <dbReference type="ARBA" id="ARBA00022553"/>
    </source>
</evidence>
<dbReference type="Pfam" id="PF08659">
    <property type="entry name" value="KR"/>
    <property type="match status" value="1"/>
</dbReference>
<keyword evidence="3" id="KW-0597">Phosphoprotein</keyword>
<dbReference type="SUPFAM" id="SSF52151">
    <property type="entry name" value="FabD/lysophospholipase-like"/>
    <property type="match status" value="1"/>
</dbReference>
<dbReference type="Pfam" id="PF00550">
    <property type="entry name" value="PP-binding"/>
    <property type="match status" value="1"/>
</dbReference>
<evidence type="ECO:0000313" key="10">
    <source>
        <dbReference type="Proteomes" id="UP000504632"/>
    </source>
</evidence>
<dbReference type="SUPFAM" id="SSF50129">
    <property type="entry name" value="GroES-like"/>
    <property type="match status" value="1"/>
</dbReference>
<comment type="pathway">
    <text evidence="1">Lipid metabolism; fatty acid biosynthesis.</text>
</comment>
<dbReference type="InterPro" id="IPR018201">
    <property type="entry name" value="Ketoacyl_synth_AS"/>
</dbReference>
<dbReference type="GO" id="GO:0004315">
    <property type="term" value="F:3-oxoacyl-[acyl-carrier-protein] synthase activity"/>
    <property type="evidence" value="ECO:0007669"/>
    <property type="project" value="InterPro"/>
</dbReference>
<dbReference type="OrthoDB" id="329835at2759"/>
<organism evidence="10 11">
    <name type="scientific">Chanos chanos</name>
    <name type="common">Milkfish</name>
    <name type="synonym">Mugil chanos</name>
    <dbReference type="NCBI Taxonomy" id="29144"/>
    <lineage>
        <taxon>Eukaryota</taxon>
        <taxon>Metazoa</taxon>
        <taxon>Chordata</taxon>
        <taxon>Craniata</taxon>
        <taxon>Vertebrata</taxon>
        <taxon>Euteleostomi</taxon>
        <taxon>Actinopterygii</taxon>
        <taxon>Neopterygii</taxon>
        <taxon>Teleostei</taxon>
        <taxon>Ostariophysi</taxon>
        <taxon>Gonorynchiformes</taxon>
        <taxon>Chanidae</taxon>
        <taxon>Chanos</taxon>
    </lineage>
</organism>
<dbReference type="Gene3D" id="3.90.180.10">
    <property type="entry name" value="Medium-chain alcohol dehydrogenases, catalytic domain"/>
    <property type="match status" value="1"/>
</dbReference>
<proteinExistence type="predicted"/>
<dbReference type="InterPro" id="IPR011032">
    <property type="entry name" value="GroES-like_sf"/>
</dbReference>
<dbReference type="SUPFAM" id="SSF53901">
    <property type="entry name" value="Thiolase-like"/>
    <property type="match status" value="1"/>
</dbReference>
<dbReference type="InterPro" id="IPR057326">
    <property type="entry name" value="KR_dom"/>
</dbReference>
<dbReference type="InterPro" id="IPR049900">
    <property type="entry name" value="PKS_mFAS_DH"/>
</dbReference>
<dbReference type="CDD" id="cd00833">
    <property type="entry name" value="PKS"/>
    <property type="match status" value="1"/>
</dbReference>
<dbReference type="InterPro" id="IPR016036">
    <property type="entry name" value="Malonyl_transacylase_ACP-bd"/>
</dbReference>
<dbReference type="SMART" id="SM00822">
    <property type="entry name" value="PKS_KR"/>
    <property type="match status" value="1"/>
</dbReference>
<dbReference type="Gene3D" id="3.40.47.10">
    <property type="match status" value="1"/>
</dbReference>
<dbReference type="Pfam" id="PF16197">
    <property type="entry name" value="KAsynt_C_assoc"/>
    <property type="match status" value="1"/>
</dbReference>
<dbReference type="InterPro" id="IPR016039">
    <property type="entry name" value="Thiolase-like"/>
</dbReference>
<keyword evidence="2" id="KW-0596">Phosphopantetheine</keyword>
<dbReference type="InterPro" id="IPR032821">
    <property type="entry name" value="PKS_assoc"/>
</dbReference>
<feature type="region of interest" description="C-terminal hotdog fold" evidence="6">
    <location>
        <begin position="1028"/>
        <end position="1173"/>
    </location>
</feature>
<dbReference type="InterPro" id="IPR049551">
    <property type="entry name" value="PKS_DH_C"/>
</dbReference>
<dbReference type="SMART" id="SM00825">
    <property type="entry name" value="PKS_KS"/>
    <property type="match status" value="1"/>
</dbReference>
<dbReference type="InterPro" id="IPR009081">
    <property type="entry name" value="PP-bd_ACP"/>
</dbReference>
<dbReference type="PROSITE" id="PS52019">
    <property type="entry name" value="PKS_MFAS_DH"/>
    <property type="match status" value="1"/>
</dbReference>
<evidence type="ECO:0000313" key="11">
    <source>
        <dbReference type="RefSeq" id="XP_030623444.1"/>
    </source>
</evidence>
<dbReference type="SUPFAM" id="SSF47336">
    <property type="entry name" value="ACP-like"/>
    <property type="match status" value="1"/>
</dbReference>
<evidence type="ECO:0000256" key="6">
    <source>
        <dbReference type="PROSITE-ProRule" id="PRU01363"/>
    </source>
</evidence>
<dbReference type="InterPro" id="IPR036291">
    <property type="entry name" value="NAD(P)-bd_dom_sf"/>
</dbReference>
<dbReference type="InParanoid" id="A0A6J2UTQ4"/>
<dbReference type="GO" id="GO:0006633">
    <property type="term" value="P:fatty acid biosynthetic process"/>
    <property type="evidence" value="ECO:0007669"/>
    <property type="project" value="UniProtKB-UniPathway"/>
</dbReference>
<dbReference type="Gene3D" id="1.10.1200.10">
    <property type="entry name" value="ACP-like"/>
    <property type="match status" value="1"/>
</dbReference>
<dbReference type="PROSITE" id="PS00606">
    <property type="entry name" value="KS3_1"/>
    <property type="match status" value="1"/>
</dbReference>
<feature type="active site" description="Proton donor; for dehydratase activity" evidence="6">
    <location>
        <position position="1091"/>
    </location>
</feature>
<dbReference type="InterPro" id="IPR036736">
    <property type="entry name" value="ACP-like_sf"/>
</dbReference>
<dbReference type="PROSITE" id="PS52004">
    <property type="entry name" value="KS3_2"/>
    <property type="match status" value="1"/>
</dbReference>
<dbReference type="Pfam" id="PF00698">
    <property type="entry name" value="Acyl_transf_1"/>
    <property type="match status" value="1"/>
</dbReference>
<gene>
    <name evidence="11" type="primary">LOC115806718</name>
</gene>
<dbReference type="CDD" id="cd05274">
    <property type="entry name" value="KR_FAS_SDR_x"/>
    <property type="match status" value="1"/>
</dbReference>
<evidence type="ECO:0000256" key="5">
    <source>
        <dbReference type="ARBA" id="ARBA00048404"/>
    </source>
</evidence>
<evidence type="ECO:0000259" key="8">
    <source>
        <dbReference type="PROSITE" id="PS52004"/>
    </source>
</evidence>
<dbReference type="Proteomes" id="UP000504632">
    <property type="component" value="Chromosome 3"/>
</dbReference>
<dbReference type="SMART" id="SM00826">
    <property type="entry name" value="PKS_DH"/>
    <property type="match status" value="1"/>
</dbReference>
<dbReference type="Pfam" id="PF02801">
    <property type="entry name" value="Ketoacyl-synt_C"/>
    <property type="match status" value="1"/>
</dbReference>
<dbReference type="UniPathway" id="UPA00094"/>
<keyword evidence="4" id="KW-0808">Transferase</keyword>
<evidence type="ECO:0000256" key="2">
    <source>
        <dbReference type="ARBA" id="ARBA00022450"/>
    </source>
</evidence>
<feature type="domain" description="Carrier" evidence="7">
    <location>
        <begin position="2016"/>
        <end position="2091"/>
    </location>
</feature>
<dbReference type="Pfam" id="PF00109">
    <property type="entry name" value="ketoacyl-synt"/>
    <property type="match status" value="1"/>
</dbReference>
<evidence type="ECO:0000256" key="4">
    <source>
        <dbReference type="ARBA" id="ARBA00022679"/>
    </source>
</evidence>
<reference evidence="11" key="1">
    <citation type="submission" date="2025-08" db="UniProtKB">
        <authorList>
            <consortium name="RefSeq"/>
        </authorList>
    </citation>
    <scope>IDENTIFICATION</scope>
</reference>
<comment type="catalytic activity">
    <reaction evidence="5">
        <text>holo-[ACP] + malonyl-CoA = malonyl-[ACP] + CoA</text>
        <dbReference type="Rhea" id="RHEA:41792"/>
        <dbReference type="Rhea" id="RHEA-COMP:9623"/>
        <dbReference type="Rhea" id="RHEA-COMP:9685"/>
        <dbReference type="ChEBI" id="CHEBI:57287"/>
        <dbReference type="ChEBI" id="CHEBI:57384"/>
        <dbReference type="ChEBI" id="CHEBI:64479"/>
        <dbReference type="ChEBI" id="CHEBI:78449"/>
        <dbReference type="EC" id="2.3.1.39"/>
    </reaction>
    <physiologicalReaction direction="left-to-right" evidence="5">
        <dbReference type="Rhea" id="RHEA:41793"/>
    </physiologicalReaction>
</comment>
<dbReference type="Gene3D" id="3.10.129.110">
    <property type="entry name" value="Polyketide synthase dehydratase"/>
    <property type="match status" value="1"/>
</dbReference>
<evidence type="ECO:0000259" key="7">
    <source>
        <dbReference type="PROSITE" id="PS50075"/>
    </source>
</evidence>
<dbReference type="InterPro" id="IPR013968">
    <property type="entry name" value="PKS_KR"/>
</dbReference>
<feature type="domain" description="Ketosynthase family 3 (KS3)" evidence="8">
    <location>
        <begin position="5"/>
        <end position="431"/>
    </location>
</feature>
<evidence type="ECO:0000259" key="9">
    <source>
        <dbReference type="PROSITE" id="PS52019"/>
    </source>
</evidence>
<dbReference type="RefSeq" id="XP_030623444.1">
    <property type="nucleotide sequence ID" value="XM_030767584.1"/>
</dbReference>
<accession>A0A6J2UTQ4</accession>